<dbReference type="GO" id="GO:0003677">
    <property type="term" value="F:DNA binding"/>
    <property type="evidence" value="ECO:0007669"/>
    <property type="project" value="InterPro"/>
</dbReference>
<proteinExistence type="predicted"/>
<dbReference type="InterPro" id="IPR007889">
    <property type="entry name" value="HTH_Psq"/>
</dbReference>
<feature type="domain" description="HTH psq-type" evidence="1">
    <location>
        <begin position="11"/>
        <end position="48"/>
    </location>
</feature>
<evidence type="ECO:0000259" key="1">
    <source>
        <dbReference type="Pfam" id="PF05225"/>
    </source>
</evidence>
<sequence length="89" mass="10048">MPQSADFDEIRMAKAFAAVMSQKKPNIAKTAREFNVAYSTLAARVKKAKSPVILKESNRNTLRLYQEKALVKWITKMQGWNLPPTPAVI</sequence>
<organism evidence="2 3">
    <name type="scientific">Penicillium subrubescens</name>
    <dbReference type="NCBI Taxonomy" id="1316194"/>
    <lineage>
        <taxon>Eukaryota</taxon>
        <taxon>Fungi</taxon>
        <taxon>Dikarya</taxon>
        <taxon>Ascomycota</taxon>
        <taxon>Pezizomycotina</taxon>
        <taxon>Eurotiomycetes</taxon>
        <taxon>Eurotiomycetidae</taxon>
        <taxon>Eurotiales</taxon>
        <taxon>Aspergillaceae</taxon>
        <taxon>Penicillium</taxon>
    </lineage>
</organism>
<comment type="caution">
    <text evidence="2">The sequence shown here is derived from an EMBL/GenBank/DDBJ whole genome shotgun (WGS) entry which is preliminary data.</text>
</comment>
<dbReference type="InterPro" id="IPR009057">
    <property type="entry name" value="Homeodomain-like_sf"/>
</dbReference>
<evidence type="ECO:0000313" key="3">
    <source>
        <dbReference type="Proteomes" id="UP000186955"/>
    </source>
</evidence>
<dbReference type="AlphaFoldDB" id="A0A1Q5T385"/>
<dbReference type="Pfam" id="PF05225">
    <property type="entry name" value="HTH_psq"/>
    <property type="match status" value="1"/>
</dbReference>
<dbReference type="Proteomes" id="UP000186955">
    <property type="component" value="Unassembled WGS sequence"/>
</dbReference>
<evidence type="ECO:0000313" key="2">
    <source>
        <dbReference type="EMBL" id="OKO94682.1"/>
    </source>
</evidence>
<name>A0A1Q5T385_9EURO</name>
<keyword evidence="3" id="KW-1185">Reference proteome</keyword>
<accession>A0A1Q5T385</accession>
<gene>
    <name evidence="2" type="ORF">PENSUB_11520</name>
</gene>
<dbReference type="SUPFAM" id="SSF46689">
    <property type="entry name" value="Homeodomain-like"/>
    <property type="match status" value="1"/>
</dbReference>
<dbReference type="EMBL" id="MNBE01000716">
    <property type="protein sequence ID" value="OKO94682.1"/>
    <property type="molecule type" value="Genomic_DNA"/>
</dbReference>
<reference evidence="2 3" key="1">
    <citation type="submission" date="2016-10" db="EMBL/GenBank/DDBJ databases">
        <title>Genome sequence of the ascomycete fungus Penicillium subrubescens.</title>
        <authorList>
            <person name="De Vries R.P."/>
            <person name="Peng M."/>
            <person name="Dilokpimol A."/>
            <person name="Hilden K."/>
            <person name="Makela M.R."/>
            <person name="Grigoriev I."/>
            <person name="Riley R."/>
            <person name="Granchi Z."/>
        </authorList>
    </citation>
    <scope>NUCLEOTIDE SEQUENCE [LARGE SCALE GENOMIC DNA]</scope>
    <source>
        <strain evidence="2 3">CBS 132785</strain>
    </source>
</reference>
<protein>
    <recommendedName>
        <fullName evidence="1">HTH psq-type domain-containing protein</fullName>
    </recommendedName>
</protein>